<reference evidence="1 2" key="1">
    <citation type="journal article" date="2013" name="Int. J. Syst. Evol. Microbiol.">
        <title>Marinoscillum luteum sp. nov., isolated from marine sediment.</title>
        <authorList>
            <person name="Cha I.T."/>
            <person name="Park S.J."/>
            <person name="Kim S.J."/>
            <person name="Kim J.G."/>
            <person name="Jung M.Y."/>
            <person name="Shin K.S."/>
            <person name="Kwon K.K."/>
            <person name="Yang S.H."/>
            <person name="Seo Y.S."/>
            <person name="Rhee S.K."/>
        </authorList>
    </citation>
    <scope>NUCLEOTIDE SEQUENCE [LARGE SCALE GENOMIC DNA]</scope>
    <source>
        <strain evidence="1 2">KCTC 23939</strain>
    </source>
</reference>
<dbReference type="Gene3D" id="3.30.420.250">
    <property type="match status" value="1"/>
</dbReference>
<organism evidence="1 2">
    <name type="scientific">Marinoscillum luteum</name>
    <dbReference type="NCBI Taxonomy" id="861051"/>
    <lineage>
        <taxon>Bacteria</taxon>
        <taxon>Pseudomonadati</taxon>
        <taxon>Bacteroidota</taxon>
        <taxon>Cytophagia</taxon>
        <taxon>Cytophagales</taxon>
        <taxon>Reichenbachiellaceae</taxon>
        <taxon>Marinoscillum</taxon>
    </lineage>
</organism>
<dbReference type="Pfam" id="PF12864">
    <property type="entry name" value="DUF3822"/>
    <property type="match status" value="1"/>
</dbReference>
<name>A0ABW7N601_9BACT</name>
<comment type="caution">
    <text evidence="1">The sequence shown here is derived from an EMBL/GenBank/DDBJ whole genome shotgun (WGS) entry which is preliminary data.</text>
</comment>
<dbReference type="Gene3D" id="3.30.420.260">
    <property type="match status" value="1"/>
</dbReference>
<accession>A0ABW7N601</accession>
<evidence type="ECO:0000313" key="1">
    <source>
        <dbReference type="EMBL" id="MFH6982881.1"/>
    </source>
</evidence>
<dbReference type="EMBL" id="JBIPKE010000013">
    <property type="protein sequence ID" value="MFH6982881.1"/>
    <property type="molecule type" value="Genomic_DNA"/>
</dbReference>
<keyword evidence="2" id="KW-1185">Reference proteome</keyword>
<dbReference type="RefSeq" id="WP_159580760.1">
    <property type="nucleotide sequence ID" value="NZ_JBIPKE010000013.1"/>
</dbReference>
<proteinExistence type="predicted"/>
<evidence type="ECO:0000313" key="2">
    <source>
        <dbReference type="Proteomes" id="UP001610063"/>
    </source>
</evidence>
<protein>
    <submittedName>
        <fullName evidence="1">DUF3822 family protein</fullName>
    </submittedName>
</protein>
<gene>
    <name evidence="1" type="ORF">ACHKAR_05505</name>
</gene>
<sequence length="296" mass="34366">MTKTATSNFKLIKRIKAGSFDESKLPSYSLCLQIGIRDFQFCVVNKQTGTCLVMEDYKLENIKTINTRLEVIKEIVNKHSFIGSNLWDNIKVSFKTHKFSLVPGSHFLPEASSDYLAVNSEIKTKIEEVYYYKHIASSAVNIFACDKKVISWSKERYPNKSLQVIHQGSALIEGVLKYDDHSKEKTMFTYFDRGILHIMVSQKNQLLYYNQFAVRKSEDYLKYIMLVFKEIGLSPKTSSLVVWGLLKNDAPQIELLKKYIRNISFGTKPNFLKFPSEFEDIADHRYFDLYSIFLCE</sequence>
<dbReference type="CDD" id="cd24013">
    <property type="entry name" value="ASKHA_ATPase_BT3980-like"/>
    <property type="match status" value="1"/>
</dbReference>
<dbReference type="InterPro" id="IPR024213">
    <property type="entry name" value="DUF3822"/>
</dbReference>
<dbReference type="Proteomes" id="UP001610063">
    <property type="component" value="Unassembled WGS sequence"/>
</dbReference>